<dbReference type="GO" id="GO:0003677">
    <property type="term" value="F:DNA binding"/>
    <property type="evidence" value="ECO:0007669"/>
    <property type="project" value="InterPro"/>
</dbReference>
<dbReference type="InterPro" id="IPR001387">
    <property type="entry name" value="Cro/C1-type_HTH"/>
</dbReference>
<protein>
    <submittedName>
        <fullName evidence="2">Transcriptional regulator, XRE family</fullName>
    </submittedName>
</protein>
<proteinExistence type="predicted"/>
<accession>A0AAE7B739</accession>
<dbReference type="InterPro" id="IPR010982">
    <property type="entry name" value="Lambda_DNA-bd_dom_sf"/>
</dbReference>
<dbReference type="Proteomes" id="UP000503482">
    <property type="component" value="Chromosome"/>
</dbReference>
<name>A0AAE7B739_9BACT</name>
<dbReference type="CDD" id="cd00093">
    <property type="entry name" value="HTH_XRE"/>
    <property type="match status" value="1"/>
</dbReference>
<dbReference type="AlphaFoldDB" id="A0AAE7B739"/>
<dbReference type="Pfam" id="PF01381">
    <property type="entry name" value="HTH_3"/>
    <property type="match status" value="1"/>
</dbReference>
<dbReference type="Gene3D" id="1.10.260.40">
    <property type="entry name" value="lambda repressor-like DNA-binding domains"/>
    <property type="match status" value="1"/>
</dbReference>
<reference evidence="2 3" key="1">
    <citation type="submission" date="2020-05" db="EMBL/GenBank/DDBJ databases">
        <title>Complete genome sequencing of Campylobacter and Arcobacter type strains.</title>
        <authorList>
            <person name="Miller W.G."/>
            <person name="Yee E."/>
        </authorList>
    </citation>
    <scope>NUCLEOTIDE SEQUENCE [LARGE SCALE GENOMIC DNA]</scope>
    <source>
        <strain evidence="2 3">LMG 26156</strain>
    </source>
</reference>
<sequence>MNLLDSTPEIEIEVFYRKISNNIKRKRIENGLNQLEVALEIGIGSVAFYSNCENLKYEKHFNLAHIYKLAKLFNLQPHELLI</sequence>
<organism evidence="2 3">
    <name type="scientific">Arcobacter venerupis</name>
    <dbReference type="NCBI Taxonomy" id="1054033"/>
    <lineage>
        <taxon>Bacteria</taxon>
        <taxon>Pseudomonadati</taxon>
        <taxon>Campylobacterota</taxon>
        <taxon>Epsilonproteobacteria</taxon>
        <taxon>Campylobacterales</taxon>
        <taxon>Arcobacteraceae</taxon>
        <taxon>Arcobacter</taxon>
    </lineage>
</organism>
<dbReference type="RefSeq" id="WP_128358943.1">
    <property type="nucleotide sequence ID" value="NZ_CP053840.1"/>
</dbReference>
<dbReference type="SUPFAM" id="SSF47413">
    <property type="entry name" value="lambda repressor-like DNA-binding domains"/>
    <property type="match status" value="1"/>
</dbReference>
<gene>
    <name evidence="2" type="ORF">AVENP_1033</name>
</gene>
<feature type="domain" description="HTH cro/C1-type" evidence="1">
    <location>
        <begin position="23"/>
        <end position="80"/>
    </location>
</feature>
<evidence type="ECO:0000259" key="1">
    <source>
        <dbReference type="PROSITE" id="PS50943"/>
    </source>
</evidence>
<keyword evidence="3" id="KW-1185">Reference proteome</keyword>
<dbReference type="EMBL" id="CP053840">
    <property type="protein sequence ID" value="QKF66588.1"/>
    <property type="molecule type" value="Genomic_DNA"/>
</dbReference>
<evidence type="ECO:0000313" key="2">
    <source>
        <dbReference type="EMBL" id="QKF66588.1"/>
    </source>
</evidence>
<evidence type="ECO:0000313" key="3">
    <source>
        <dbReference type="Proteomes" id="UP000503482"/>
    </source>
</evidence>
<dbReference type="SMART" id="SM00530">
    <property type="entry name" value="HTH_XRE"/>
    <property type="match status" value="1"/>
</dbReference>
<dbReference type="PROSITE" id="PS50943">
    <property type="entry name" value="HTH_CROC1"/>
    <property type="match status" value="1"/>
</dbReference>
<dbReference type="KEGG" id="avp:AVENP_1033"/>